<dbReference type="AlphaFoldDB" id="A0A1F7WSK5"/>
<evidence type="ECO:0000313" key="3">
    <source>
        <dbReference type="Proteomes" id="UP000178812"/>
    </source>
</evidence>
<reference evidence="2 3" key="1">
    <citation type="journal article" date="2016" name="Nat. Commun.">
        <title>Thousands of microbial genomes shed light on interconnected biogeochemical processes in an aquifer system.</title>
        <authorList>
            <person name="Anantharaman K."/>
            <person name="Brown C.T."/>
            <person name="Hug L.A."/>
            <person name="Sharon I."/>
            <person name="Castelle C.J."/>
            <person name="Probst A.J."/>
            <person name="Thomas B.C."/>
            <person name="Singh A."/>
            <person name="Wilkins M.J."/>
            <person name="Karaoz U."/>
            <person name="Brodie E.L."/>
            <person name="Williams K.H."/>
            <person name="Hubbard S.S."/>
            <person name="Banfield J.F."/>
        </authorList>
    </citation>
    <scope>NUCLEOTIDE SEQUENCE [LARGE SCALE GENOMIC DNA]</scope>
</reference>
<evidence type="ECO:0000256" key="1">
    <source>
        <dbReference type="ARBA" id="ARBA00023115"/>
    </source>
</evidence>
<dbReference type="SUPFAM" id="SSF53335">
    <property type="entry name" value="S-adenosyl-L-methionine-dependent methyltransferases"/>
    <property type="match status" value="1"/>
</dbReference>
<dbReference type="GO" id="GO:0006596">
    <property type="term" value="P:polyamine biosynthetic process"/>
    <property type="evidence" value="ECO:0007669"/>
    <property type="project" value="UniProtKB-KW"/>
</dbReference>
<dbReference type="InterPro" id="IPR029063">
    <property type="entry name" value="SAM-dependent_MTases_sf"/>
</dbReference>
<dbReference type="Pfam" id="PF01564">
    <property type="entry name" value="Spermine_synth"/>
    <property type="match status" value="1"/>
</dbReference>
<dbReference type="PANTHER" id="PTHR43317:SF1">
    <property type="entry name" value="THERMOSPERMINE SYNTHASE ACAULIS5"/>
    <property type="match status" value="1"/>
</dbReference>
<proteinExistence type="predicted"/>
<evidence type="ECO:0000313" key="2">
    <source>
        <dbReference type="EMBL" id="OGM05772.1"/>
    </source>
</evidence>
<dbReference type="Gene3D" id="3.40.50.150">
    <property type="entry name" value="Vaccinia Virus protein VP39"/>
    <property type="match status" value="1"/>
</dbReference>
<accession>A0A1F7WSK5</accession>
<dbReference type="Proteomes" id="UP000178812">
    <property type="component" value="Unassembled WGS sequence"/>
</dbReference>
<name>A0A1F7WSK5_9BACT</name>
<sequence>MNKIIDFLSGTKVLAEMDSPINGHIVVKRDLAWGTYIQASGLTQSGGVVYAAWKSVLRKIRNSNIEIRNCITLGLGGGSIAKIVRKNWPKAKITGVEIDPIMVELGKRYIGLDKSGVKIVIGDAYKYITQISNVKTQKHNSKLKAEKFDLVCIDLYCGDKFPKKFGDKDFLRLVLGLLTPGGIAVFNRLYYGEKRPEAVKFGNKLEKFFARVEWFYPEANLMFLCSSKNTGI</sequence>
<dbReference type="CDD" id="cd02440">
    <property type="entry name" value="AdoMet_MTases"/>
    <property type="match status" value="1"/>
</dbReference>
<dbReference type="PANTHER" id="PTHR43317">
    <property type="entry name" value="THERMOSPERMINE SYNTHASE ACAULIS5"/>
    <property type="match status" value="1"/>
</dbReference>
<organism evidence="2 3">
    <name type="scientific">Candidatus Woesebacteria bacterium GWB1_43_5</name>
    <dbReference type="NCBI Taxonomy" id="1802474"/>
    <lineage>
        <taxon>Bacteria</taxon>
        <taxon>Candidatus Woeseibacteriota</taxon>
    </lineage>
</organism>
<dbReference type="EMBL" id="MGFM01000022">
    <property type="protein sequence ID" value="OGM05772.1"/>
    <property type="molecule type" value="Genomic_DNA"/>
</dbReference>
<protein>
    <recommendedName>
        <fullName evidence="4">Methyltransferase domain-containing protein</fullName>
    </recommendedName>
</protein>
<keyword evidence="1" id="KW-0620">Polyamine biosynthesis</keyword>
<evidence type="ECO:0008006" key="4">
    <source>
        <dbReference type="Google" id="ProtNLM"/>
    </source>
</evidence>
<gene>
    <name evidence="2" type="ORF">A2125_01140</name>
</gene>
<comment type="caution">
    <text evidence="2">The sequence shown here is derived from an EMBL/GenBank/DDBJ whole genome shotgun (WGS) entry which is preliminary data.</text>
</comment>